<evidence type="ECO:0000313" key="3">
    <source>
        <dbReference type="Proteomes" id="UP000030491"/>
    </source>
</evidence>
<keyword evidence="2" id="KW-0808">Transferase</keyword>
<dbReference type="Proteomes" id="UP000030491">
    <property type="component" value="Unassembled WGS sequence"/>
</dbReference>
<dbReference type="InterPro" id="IPR000836">
    <property type="entry name" value="PRTase_dom"/>
</dbReference>
<feature type="domain" description="Phosphoribosyltransferase" evidence="1">
    <location>
        <begin position="10"/>
        <end position="192"/>
    </location>
</feature>
<sequence>MAMSLKVIIPPHPLIKHWLSILREKNTPNILYTTGYEQLGKWLTYEALRNWLPYKKEIINTYNGDTDGFFINNNYPIKVYAMMPEGLSLWYGSKEVIPNSTLSLGEIPKSIESNEGVIFYSEQVTSKSTAIETLLKLKGLGVESNRILLITAICTNKGLNEIAKLFPNQVIYTSCIDEEDENTKLLIPGIGNPLLRLSTIFHDKN</sequence>
<organism evidence="2 3">
    <name type="scientific">Prochlorococcus marinus str. MIT 9116</name>
    <dbReference type="NCBI Taxonomy" id="167544"/>
    <lineage>
        <taxon>Bacteria</taxon>
        <taxon>Bacillati</taxon>
        <taxon>Cyanobacteriota</taxon>
        <taxon>Cyanophyceae</taxon>
        <taxon>Synechococcales</taxon>
        <taxon>Prochlorococcaceae</taxon>
        <taxon>Prochlorococcus</taxon>
    </lineage>
</organism>
<name>A0A0A1ZPV7_PROMR</name>
<dbReference type="SUPFAM" id="SSF53271">
    <property type="entry name" value="PRTase-like"/>
    <property type="match status" value="1"/>
</dbReference>
<dbReference type="AlphaFoldDB" id="A0A0A1ZPV7"/>
<accession>A0A0A1ZPV7</accession>
<keyword evidence="2" id="KW-0328">Glycosyltransferase</keyword>
<protein>
    <submittedName>
        <fullName evidence="2">Uracil phosphoribosyltransferase</fullName>
        <ecNumber evidence="2">2.4.2.9</ecNumber>
    </submittedName>
</protein>
<dbReference type="Pfam" id="PF14681">
    <property type="entry name" value="UPRTase"/>
    <property type="match status" value="1"/>
</dbReference>
<dbReference type="InterPro" id="IPR029057">
    <property type="entry name" value="PRTase-like"/>
</dbReference>
<evidence type="ECO:0000313" key="2">
    <source>
        <dbReference type="EMBL" id="KGF90294.1"/>
    </source>
</evidence>
<dbReference type="Gene3D" id="3.40.50.2020">
    <property type="match status" value="1"/>
</dbReference>
<dbReference type="EC" id="2.4.2.9" evidence="2"/>
<dbReference type="RefSeq" id="WP_032514264.1">
    <property type="nucleotide sequence ID" value="NZ_JNAJ01000017.1"/>
</dbReference>
<dbReference type="OrthoDB" id="9781675at2"/>
<gene>
    <name evidence="2" type="ORF">EU93_1463</name>
</gene>
<dbReference type="GO" id="GO:0004845">
    <property type="term" value="F:uracil phosphoribosyltransferase activity"/>
    <property type="evidence" value="ECO:0007669"/>
    <property type="project" value="UniProtKB-EC"/>
</dbReference>
<reference evidence="3" key="1">
    <citation type="journal article" date="2014" name="Sci. Data">
        <title>Genomes of diverse isolates of the marine cyanobacterium Prochlorococcus.</title>
        <authorList>
            <person name="Biller S."/>
            <person name="Berube P."/>
            <person name="Thompson J."/>
            <person name="Kelly L."/>
            <person name="Roggensack S."/>
            <person name="Awad L."/>
            <person name="Roache-Johnson K."/>
            <person name="Ding H."/>
            <person name="Giovannoni S.J."/>
            <person name="Moore L.R."/>
            <person name="Chisholm S.W."/>
        </authorList>
    </citation>
    <scope>NUCLEOTIDE SEQUENCE [LARGE SCALE GENOMIC DNA]</scope>
</reference>
<comment type="caution">
    <text evidence="2">The sequence shown here is derived from an EMBL/GenBank/DDBJ whole genome shotgun (WGS) entry which is preliminary data.</text>
</comment>
<dbReference type="EMBL" id="JNAJ01000017">
    <property type="protein sequence ID" value="KGF90294.1"/>
    <property type="molecule type" value="Genomic_DNA"/>
</dbReference>
<evidence type="ECO:0000259" key="1">
    <source>
        <dbReference type="Pfam" id="PF14681"/>
    </source>
</evidence>
<proteinExistence type="predicted"/>